<evidence type="ECO:0000313" key="3">
    <source>
        <dbReference type="Proteomes" id="UP000315901"/>
    </source>
</evidence>
<dbReference type="OrthoDB" id="5786941at2"/>
<evidence type="ECO:0000313" key="2">
    <source>
        <dbReference type="EMBL" id="TPE47139.1"/>
    </source>
</evidence>
<dbReference type="Proteomes" id="UP000315901">
    <property type="component" value="Unassembled WGS sequence"/>
</dbReference>
<proteinExistence type="predicted"/>
<protein>
    <recommendedName>
        <fullName evidence="4">Lipoprotein</fullName>
    </recommendedName>
</protein>
<comment type="caution">
    <text evidence="2">The sequence shown here is derived from an EMBL/GenBank/DDBJ whole genome shotgun (WGS) entry which is preliminary data.</text>
</comment>
<gene>
    <name evidence="2" type="ORF">FJM67_15075</name>
</gene>
<feature type="signal peptide" evidence="1">
    <location>
        <begin position="1"/>
        <end position="20"/>
    </location>
</feature>
<accession>A0A501WC12</accession>
<keyword evidence="3" id="KW-1185">Reference proteome</keyword>
<feature type="chain" id="PRO_5021466164" description="Lipoprotein" evidence="1">
    <location>
        <begin position="21"/>
        <end position="198"/>
    </location>
</feature>
<sequence>MKLSALFGSLALVLIVSGCASNQHVYSSDGKCLTCWNNPITGKPINHDGKANQEQTAQESQVTQTTTTETTVVNTTTAKPTEHKIAFTVPVNVDVAFLKIKKEFAYYTEQEIRQEWGSMAEAKMQTFAYAYDATPSVYYHMRADRNHDGIQAIIDSQIEKQSDKESKITITYWLRDKSVNASQFGESLKNRTRKALNI</sequence>
<reference evidence="2 3" key="1">
    <citation type="submission" date="2019-06" db="EMBL/GenBank/DDBJ databases">
        <title>A novel bacterium of genus Marinomonas, isolated from coastal sand.</title>
        <authorList>
            <person name="Huang H."/>
            <person name="Mo K."/>
            <person name="Hu Y."/>
        </authorList>
    </citation>
    <scope>NUCLEOTIDE SEQUENCE [LARGE SCALE GENOMIC DNA]</scope>
    <source>
        <strain evidence="2 3">HB171799</strain>
    </source>
</reference>
<keyword evidence="1" id="KW-0732">Signal</keyword>
<dbReference type="PROSITE" id="PS51257">
    <property type="entry name" value="PROKAR_LIPOPROTEIN"/>
    <property type="match status" value="1"/>
</dbReference>
<organism evidence="2 3">
    <name type="scientific">Maribrevibacterium harenarium</name>
    <dbReference type="NCBI Taxonomy" id="2589817"/>
    <lineage>
        <taxon>Bacteria</taxon>
        <taxon>Pseudomonadati</taxon>
        <taxon>Pseudomonadota</taxon>
        <taxon>Gammaproteobacteria</taxon>
        <taxon>Oceanospirillales</taxon>
        <taxon>Oceanospirillaceae</taxon>
        <taxon>Maribrevibacterium</taxon>
    </lineage>
</organism>
<evidence type="ECO:0008006" key="4">
    <source>
        <dbReference type="Google" id="ProtNLM"/>
    </source>
</evidence>
<name>A0A501WC12_9GAMM</name>
<evidence type="ECO:0000256" key="1">
    <source>
        <dbReference type="SAM" id="SignalP"/>
    </source>
</evidence>
<dbReference type="EMBL" id="VFRR01000046">
    <property type="protein sequence ID" value="TPE47139.1"/>
    <property type="molecule type" value="Genomic_DNA"/>
</dbReference>
<dbReference type="RefSeq" id="WP_140591014.1">
    <property type="nucleotide sequence ID" value="NZ_VFRR01000046.1"/>
</dbReference>
<dbReference type="AlphaFoldDB" id="A0A501WC12"/>